<evidence type="ECO:0000313" key="4">
    <source>
        <dbReference type="EMBL" id="MFD2566548.1"/>
    </source>
</evidence>
<dbReference type="SUPFAM" id="SSF53187">
    <property type="entry name" value="Zn-dependent exopeptidases"/>
    <property type="match status" value="1"/>
</dbReference>
<evidence type="ECO:0000313" key="5">
    <source>
        <dbReference type="Proteomes" id="UP001597508"/>
    </source>
</evidence>
<evidence type="ECO:0000256" key="2">
    <source>
        <dbReference type="PROSITE-ProRule" id="PRU01379"/>
    </source>
</evidence>
<dbReference type="Gene3D" id="3.40.630.10">
    <property type="entry name" value="Zn peptidases"/>
    <property type="match status" value="1"/>
</dbReference>
<comment type="similarity">
    <text evidence="2">Belongs to the peptidase M14 family.</text>
</comment>
<comment type="cofactor">
    <cofactor evidence="1">
        <name>Zn(2+)</name>
        <dbReference type="ChEBI" id="CHEBI:29105"/>
    </cofactor>
</comment>
<comment type="caution">
    <text evidence="4">The sequence shown here is derived from an EMBL/GenBank/DDBJ whole genome shotgun (WGS) entry which is preliminary data.</text>
</comment>
<sequence length="410" mass="46739">MINQPTLRLSIFLLGLLLVSCENVQKVEFETYVDTTSKEIKKQPKKTFVINELGVSASNLFDGARLNNFSRLNDSTVVAFVEPENTPINNSAYFAFDIWAEDEKPIYIQFKYPEGYEHRYHPKIKTHDTWSILDSSKVVSKIDTAYTIRLDLSKEKMTIAAQEVHSSATVRSWYTKLAETHSSKVEVKIIGSSTLGKDMVVLDISNGTVKDKPIIVLLTRQHPPEVTGYFAFREFLKTILSDQISDSFLEKYHVLAFPLMNPDGVDLGHWRHNAGGVDTNRDWSQYNQPEIKTVVTYITQQSKKNNAKIVLGLDFHSTWYDIFYTNKKREGTTLPTFVSDWFTALESNIPNYKVNEAPGNSKKPVSKGWFLYGHNATGITYEIGDETPRDKIQQIGKVSAQQMMQILLKE</sequence>
<dbReference type="EMBL" id="JBHULH010000001">
    <property type="protein sequence ID" value="MFD2566548.1"/>
    <property type="molecule type" value="Genomic_DNA"/>
</dbReference>
<dbReference type="InterPro" id="IPR050821">
    <property type="entry name" value="Cytosolic_carboxypeptidase"/>
</dbReference>
<feature type="domain" description="Peptidase M14" evidence="3">
    <location>
        <begin position="163"/>
        <end position="410"/>
    </location>
</feature>
<evidence type="ECO:0000259" key="3">
    <source>
        <dbReference type="PROSITE" id="PS52035"/>
    </source>
</evidence>
<dbReference type="PANTHER" id="PTHR12756:SF11">
    <property type="entry name" value="CYTOSOLIC CARBOXYPEPTIDASE 1"/>
    <property type="match status" value="1"/>
</dbReference>
<dbReference type="SMART" id="SM00631">
    <property type="entry name" value="Zn_pept"/>
    <property type="match status" value="1"/>
</dbReference>
<protein>
    <submittedName>
        <fullName evidence="4">M14 family metallopeptidase</fullName>
    </submittedName>
</protein>
<dbReference type="Proteomes" id="UP001597508">
    <property type="component" value="Unassembled WGS sequence"/>
</dbReference>
<dbReference type="PANTHER" id="PTHR12756">
    <property type="entry name" value="CYTOSOLIC CARBOXYPEPTIDASE"/>
    <property type="match status" value="1"/>
</dbReference>
<evidence type="ECO:0000256" key="1">
    <source>
        <dbReference type="ARBA" id="ARBA00001947"/>
    </source>
</evidence>
<reference evidence="5" key="1">
    <citation type="journal article" date="2019" name="Int. J. Syst. Evol. Microbiol.">
        <title>The Global Catalogue of Microorganisms (GCM) 10K type strain sequencing project: providing services to taxonomists for standard genome sequencing and annotation.</title>
        <authorList>
            <consortium name="The Broad Institute Genomics Platform"/>
            <consortium name="The Broad Institute Genome Sequencing Center for Infectious Disease"/>
            <person name="Wu L."/>
            <person name="Ma J."/>
        </authorList>
    </citation>
    <scope>NUCLEOTIDE SEQUENCE [LARGE SCALE GENOMIC DNA]</scope>
    <source>
        <strain evidence="5">KCTC 52127</strain>
    </source>
</reference>
<name>A0ABW5LRE3_9FLAO</name>
<gene>
    <name evidence="4" type="ORF">ACFSRZ_04145</name>
</gene>
<proteinExistence type="inferred from homology"/>
<organism evidence="4 5">
    <name type="scientific">Pseudotenacibaculum haliotis</name>
    <dbReference type="NCBI Taxonomy" id="1862138"/>
    <lineage>
        <taxon>Bacteria</taxon>
        <taxon>Pseudomonadati</taxon>
        <taxon>Bacteroidota</taxon>
        <taxon>Flavobacteriia</taxon>
        <taxon>Flavobacteriales</taxon>
        <taxon>Flavobacteriaceae</taxon>
        <taxon>Pseudotenacibaculum</taxon>
    </lineage>
</organism>
<dbReference type="RefSeq" id="WP_379665253.1">
    <property type="nucleotide sequence ID" value="NZ_JBHULH010000001.1"/>
</dbReference>
<dbReference type="Pfam" id="PF00246">
    <property type="entry name" value="Peptidase_M14"/>
    <property type="match status" value="1"/>
</dbReference>
<feature type="active site" description="Proton donor/acceptor" evidence="2">
    <location>
        <position position="382"/>
    </location>
</feature>
<dbReference type="PROSITE" id="PS52035">
    <property type="entry name" value="PEPTIDASE_M14"/>
    <property type="match status" value="1"/>
</dbReference>
<dbReference type="CDD" id="cd06237">
    <property type="entry name" value="M14_Nna1-like"/>
    <property type="match status" value="1"/>
</dbReference>
<keyword evidence="5" id="KW-1185">Reference proteome</keyword>
<accession>A0ABW5LRE3</accession>
<dbReference type="InterPro" id="IPR000834">
    <property type="entry name" value="Peptidase_M14"/>
</dbReference>